<evidence type="ECO:0000256" key="7">
    <source>
        <dbReference type="RuleBase" id="RU367016"/>
    </source>
</evidence>
<evidence type="ECO:0000256" key="5">
    <source>
        <dbReference type="ARBA" id="ARBA00022989"/>
    </source>
</evidence>
<evidence type="ECO:0000256" key="6">
    <source>
        <dbReference type="ARBA" id="ARBA00023136"/>
    </source>
</evidence>
<protein>
    <submittedName>
        <fullName evidence="9">Inner membrane protein YabI</fullName>
    </submittedName>
</protein>
<evidence type="ECO:0000259" key="8">
    <source>
        <dbReference type="Pfam" id="PF09335"/>
    </source>
</evidence>
<dbReference type="InterPro" id="IPR032816">
    <property type="entry name" value="VTT_dom"/>
</dbReference>
<feature type="transmembrane region" description="Helical" evidence="7">
    <location>
        <begin position="114"/>
        <end position="138"/>
    </location>
</feature>
<dbReference type="Pfam" id="PF09335">
    <property type="entry name" value="VTT_dom"/>
    <property type="match status" value="1"/>
</dbReference>
<keyword evidence="5 7" id="KW-1133">Transmembrane helix</keyword>
<sequence length="174" mass="19312">MIELEAYAREALAFVEAHAHWAPYVAFILAFGESFAVLSLFFPATFVLIGLGPIIEAGGVAFLPVWFGAATGAALGDAISYWIGHYFKDSVRRIWPLRNYPEMMERGERFFHRFGSWSVFIGRFFGPLRAVIPLIAGMFAMPHFIFQMANIASAMAWALLLLGPGAAAMKLMGW</sequence>
<comment type="subcellular location">
    <subcellularLocation>
        <location evidence="1 7">Cell membrane</location>
        <topology evidence="1 7">Multi-pass membrane protein</topology>
    </subcellularLocation>
</comment>
<feature type="transmembrane region" description="Helical" evidence="7">
    <location>
        <begin position="21"/>
        <end position="49"/>
    </location>
</feature>
<dbReference type="Proteomes" id="UP000433050">
    <property type="component" value="Unassembled WGS sequence"/>
</dbReference>
<reference evidence="9 10" key="1">
    <citation type="submission" date="2019-12" db="EMBL/GenBank/DDBJ databases">
        <authorList>
            <person name="Reyes-Prieto M."/>
        </authorList>
    </citation>
    <scope>NUCLEOTIDE SEQUENCE [LARGE SCALE GENOMIC DNA]</scope>
    <source>
        <strain evidence="9">HF14-78462</strain>
    </source>
</reference>
<dbReference type="AlphaFoldDB" id="A0A5S9NBN0"/>
<dbReference type="GO" id="GO:0005886">
    <property type="term" value="C:plasma membrane"/>
    <property type="evidence" value="ECO:0007669"/>
    <property type="project" value="UniProtKB-SubCell"/>
</dbReference>
<feature type="domain" description="VTT" evidence="8">
    <location>
        <begin position="43"/>
        <end position="166"/>
    </location>
</feature>
<evidence type="ECO:0000256" key="4">
    <source>
        <dbReference type="ARBA" id="ARBA00022692"/>
    </source>
</evidence>
<proteinExistence type="inferred from homology"/>
<name>A0A5S9NBN0_9HYPH</name>
<gene>
    <name evidence="9" type="primary">yabI</name>
    <name evidence="9" type="ORF">STARVERO_00278</name>
</gene>
<evidence type="ECO:0000256" key="3">
    <source>
        <dbReference type="ARBA" id="ARBA00022475"/>
    </source>
</evidence>
<accession>A0A5S9NBN0</accession>
<evidence type="ECO:0000256" key="1">
    <source>
        <dbReference type="ARBA" id="ARBA00004651"/>
    </source>
</evidence>
<feature type="transmembrane region" description="Helical" evidence="7">
    <location>
        <begin position="61"/>
        <end position="83"/>
    </location>
</feature>
<dbReference type="EMBL" id="CACSAS010000001">
    <property type="protein sequence ID" value="CAA0086725.1"/>
    <property type="molecule type" value="Genomic_DNA"/>
</dbReference>
<dbReference type="InterPro" id="IPR032818">
    <property type="entry name" value="DedA-like"/>
</dbReference>
<organism evidence="9 10">
    <name type="scientific">Starkeya nomas</name>
    <dbReference type="NCBI Taxonomy" id="2666134"/>
    <lineage>
        <taxon>Bacteria</taxon>
        <taxon>Pseudomonadati</taxon>
        <taxon>Pseudomonadota</taxon>
        <taxon>Alphaproteobacteria</taxon>
        <taxon>Hyphomicrobiales</taxon>
        <taxon>Xanthobacteraceae</taxon>
        <taxon>Starkeya</taxon>
    </lineage>
</organism>
<dbReference type="PANTHER" id="PTHR30353:SF15">
    <property type="entry name" value="INNER MEMBRANE PROTEIN YABI"/>
    <property type="match status" value="1"/>
</dbReference>
<keyword evidence="4 7" id="KW-0812">Transmembrane</keyword>
<keyword evidence="3 7" id="KW-1003">Cell membrane</keyword>
<comment type="similarity">
    <text evidence="2 7">Belongs to the DedA family.</text>
</comment>
<evidence type="ECO:0000256" key="2">
    <source>
        <dbReference type="ARBA" id="ARBA00010792"/>
    </source>
</evidence>
<feature type="transmembrane region" description="Helical" evidence="7">
    <location>
        <begin position="144"/>
        <end position="162"/>
    </location>
</feature>
<evidence type="ECO:0000313" key="10">
    <source>
        <dbReference type="Proteomes" id="UP000433050"/>
    </source>
</evidence>
<evidence type="ECO:0000313" key="9">
    <source>
        <dbReference type="EMBL" id="CAA0086725.1"/>
    </source>
</evidence>
<keyword evidence="6 7" id="KW-0472">Membrane</keyword>
<keyword evidence="10" id="KW-1185">Reference proteome</keyword>
<dbReference type="PANTHER" id="PTHR30353">
    <property type="entry name" value="INNER MEMBRANE PROTEIN DEDA-RELATED"/>
    <property type="match status" value="1"/>
</dbReference>